<proteinExistence type="inferred from homology"/>
<dbReference type="PANTHER" id="PTHR15184:SF9">
    <property type="entry name" value="SPI-1 TYPE 3 SECRETION SYSTEM ATPASE"/>
    <property type="match status" value="1"/>
</dbReference>
<dbReference type="Pfam" id="PF00006">
    <property type="entry name" value="ATP-synt_ab"/>
    <property type="match status" value="1"/>
</dbReference>
<dbReference type="EMBL" id="JAUKWQ010000004">
    <property type="protein sequence ID" value="MDO1583184.1"/>
    <property type="molecule type" value="Genomic_DNA"/>
</dbReference>
<feature type="domain" description="AAA+ ATPase" evidence="13">
    <location>
        <begin position="184"/>
        <end position="365"/>
    </location>
</feature>
<comment type="similarity">
    <text evidence="9">Belongs to the ATPase alpha/beta chains family. T3SS ATPase subfamily.</text>
</comment>
<dbReference type="PROSITE" id="PS00152">
    <property type="entry name" value="ATPASE_ALPHA_BETA"/>
    <property type="match status" value="1"/>
</dbReference>
<dbReference type="InterPro" id="IPR004100">
    <property type="entry name" value="ATPase_F1/V1/A1_a/bsu_N"/>
</dbReference>
<dbReference type="Pfam" id="PF18269">
    <property type="entry name" value="T3SS_ATPase_C"/>
    <property type="match status" value="1"/>
</dbReference>
<evidence type="ECO:0000256" key="10">
    <source>
        <dbReference type="ARBA" id="ARBA00024382"/>
    </source>
</evidence>
<keyword evidence="8" id="KW-0843">Virulence</keyword>
<evidence type="ECO:0000256" key="6">
    <source>
        <dbReference type="ARBA" id="ARBA00022927"/>
    </source>
</evidence>
<reference evidence="14" key="1">
    <citation type="journal article" date="2015" name="Int. J. Syst. Evol. Microbiol.">
        <title>Rhizobium oryzicola sp. nov., potential plant-growth-promoting endophytic bacteria isolated from rice roots.</title>
        <authorList>
            <person name="Zhang X.X."/>
            <person name="Gao J.S."/>
            <person name="Cao Y.H."/>
            <person name="Sheirdil R.A."/>
            <person name="Wang X.C."/>
            <person name="Zhang L."/>
        </authorList>
    </citation>
    <scope>NUCLEOTIDE SEQUENCE</scope>
    <source>
        <strain evidence="14">05753</strain>
    </source>
</reference>
<accession>A0ABT8SXJ6</accession>
<dbReference type="NCBIfam" id="TIGR01026">
    <property type="entry name" value="fliI_yscN"/>
    <property type="match status" value="1"/>
</dbReference>
<dbReference type="Pfam" id="PF02874">
    <property type="entry name" value="ATP-synt_ab_N"/>
    <property type="match status" value="1"/>
</dbReference>
<dbReference type="InterPro" id="IPR000194">
    <property type="entry name" value="ATPase_F1/V1/A1_a/bsu_nucl-bd"/>
</dbReference>
<dbReference type="NCBIfam" id="NF005391">
    <property type="entry name" value="PRK06936.1"/>
    <property type="match status" value="1"/>
</dbReference>
<comment type="subcellular location">
    <subcellularLocation>
        <location evidence="1">Cytoplasm</location>
    </subcellularLocation>
</comment>
<dbReference type="SUPFAM" id="SSF52540">
    <property type="entry name" value="P-loop containing nucleoside triphosphate hydrolases"/>
    <property type="match status" value="1"/>
</dbReference>
<evidence type="ECO:0000256" key="7">
    <source>
        <dbReference type="ARBA" id="ARBA00022967"/>
    </source>
</evidence>
<dbReference type="RefSeq" id="WP_302077378.1">
    <property type="nucleotide sequence ID" value="NZ_JAUKWQ010000004.1"/>
</dbReference>
<dbReference type="InterPro" id="IPR020003">
    <property type="entry name" value="ATPase_a/bsu_AS"/>
</dbReference>
<keyword evidence="2" id="KW-0813">Transport</keyword>
<comment type="catalytic activity">
    <reaction evidence="12">
        <text>ATP + H2O + cellular proteinSide 1 = ADP + phosphate + cellular proteinSide 2.</text>
        <dbReference type="EC" id="7.4.2.8"/>
    </reaction>
</comment>
<dbReference type="InterPro" id="IPR050053">
    <property type="entry name" value="ATPase_alpha/beta_chains"/>
</dbReference>
<organism evidence="14 15">
    <name type="scientific">Rhizobium oryzicola</name>
    <dbReference type="NCBI Taxonomy" id="1232668"/>
    <lineage>
        <taxon>Bacteria</taxon>
        <taxon>Pseudomonadati</taxon>
        <taxon>Pseudomonadota</taxon>
        <taxon>Alphaproteobacteria</taxon>
        <taxon>Hyphomicrobiales</taxon>
        <taxon>Rhizobiaceae</taxon>
        <taxon>Rhizobium/Agrobacterium group</taxon>
        <taxon>Rhizobium</taxon>
    </lineage>
</organism>
<evidence type="ECO:0000256" key="9">
    <source>
        <dbReference type="ARBA" id="ARBA00024342"/>
    </source>
</evidence>
<dbReference type="SMART" id="SM00382">
    <property type="entry name" value="AAA"/>
    <property type="match status" value="1"/>
</dbReference>
<dbReference type="Proteomes" id="UP001169006">
    <property type="component" value="Unassembled WGS sequence"/>
</dbReference>
<evidence type="ECO:0000256" key="1">
    <source>
        <dbReference type="ARBA" id="ARBA00004496"/>
    </source>
</evidence>
<keyword evidence="15" id="KW-1185">Reference proteome</keyword>
<keyword evidence="4" id="KW-0547">Nucleotide-binding</keyword>
<sequence length="462" mass="50521">MNAVTINGEAIVQLADARRLRIAARVDGFVHRLAAQVDRFSAFTVTGRVRKVVGTMIHAAVPEIEIGEIVELINRSSNLRLYAECVGFLDEEALLSPIGETQGISPRTEVRRTGRVQAVAVGPGLKGRVLDGLGNFVDGRDDHFVPESFYPVYKNPPDPMTRRIIDRPLPLGVRAIDGVLTCGEGQRMGIFAAAGGGKSTLLSMLVKGAAVDVTVIALIGERGREVREFIEHDLGPDGLAKSVIVVATSDRSSMERAKAAFTATAIAEYFRDQGQRVLFLMDSVTRFARAQREIGLAAGEPPTRRGFPPSVFANLPRLMERVGMNERGSITALYTVLVEGDDMTEPVADETRSILDGHIILSRKLAAANHFPAIDVLASKSRVMRSVTTREHQAMAAKINEWLAAYADVELLIKVGEYKQGADPQSDLAIARYKPINEFLKQATDEFDDFGTMLRKLQQVTR</sequence>
<evidence type="ECO:0000256" key="3">
    <source>
        <dbReference type="ARBA" id="ARBA00022490"/>
    </source>
</evidence>
<evidence type="ECO:0000256" key="2">
    <source>
        <dbReference type="ARBA" id="ARBA00022448"/>
    </source>
</evidence>
<dbReference type="InterPro" id="IPR027417">
    <property type="entry name" value="P-loop_NTPase"/>
</dbReference>
<evidence type="ECO:0000313" key="15">
    <source>
        <dbReference type="Proteomes" id="UP001169006"/>
    </source>
</evidence>
<evidence type="ECO:0000256" key="11">
    <source>
        <dbReference type="ARBA" id="ARBA00024442"/>
    </source>
</evidence>
<reference evidence="14" key="2">
    <citation type="submission" date="2023-07" db="EMBL/GenBank/DDBJ databases">
        <authorList>
            <person name="Sun H."/>
        </authorList>
    </citation>
    <scope>NUCLEOTIDE SEQUENCE</scope>
    <source>
        <strain evidence="14">05753</strain>
    </source>
</reference>
<name>A0ABT8SXJ6_9HYPH</name>
<protein>
    <recommendedName>
        <fullName evidence="11">Type 3 secretion system ATPase</fullName>
        <ecNumber evidence="10">7.4.2.8</ecNumber>
    </recommendedName>
</protein>
<dbReference type="Gene3D" id="3.40.50.12240">
    <property type="match status" value="1"/>
</dbReference>
<dbReference type="PANTHER" id="PTHR15184">
    <property type="entry name" value="ATP SYNTHASE"/>
    <property type="match status" value="1"/>
</dbReference>
<dbReference type="EC" id="7.4.2.8" evidence="10"/>
<dbReference type="InterPro" id="IPR003593">
    <property type="entry name" value="AAA+_ATPase"/>
</dbReference>
<evidence type="ECO:0000256" key="5">
    <source>
        <dbReference type="ARBA" id="ARBA00022840"/>
    </source>
</evidence>
<dbReference type="InterPro" id="IPR013380">
    <property type="entry name" value="ATPase_T3SS_SctN"/>
</dbReference>
<evidence type="ECO:0000256" key="8">
    <source>
        <dbReference type="ARBA" id="ARBA00023026"/>
    </source>
</evidence>
<evidence type="ECO:0000256" key="12">
    <source>
        <dbReference type="ARBA" id="ARBA00034006"/>
    </source>
</evidence>
<dbReference type="NCBIfam" id="TIGR02546">
    <property type="entry name" value="III_secr_ATP"/>
    <property type="match status" value="1"/>
</dbReference>
<gene>
    <name evidence="14" type="primary">sctN</name>
    <name evidence="14" type="ORF">Q2T52_13920</name>
</gene>
<keyword evidence="6" id="KW-0653">Protein transport</keyword>
<dbReference type="CDD" id="cd01136">
    <property type="entry name" value="ATPase_flagellum-secretory_path_III"/>
    <property type="match status" value="1"/>
</dbReference>
<comment type="caution">
    <text evidence="14">The sequence shown here is derived from an EMBL/GenBank/DDBJ whole genome shotgun (WGS) entry which is preliminary data.</text>
</comment>
<dbReference type="CDD" id="cd18117">
    <property type="entry name" value="ATP-synt_flagellum-secretory_path_III_N"/>
    <property type="match status" value="1"/>
</dbReference>
<dbReference type="InterPro" id="IPR040627">
    <property type="entry name" value="T3SS_ATPase_C"/>
</dbReference>
<keyword evidence="3" id="KW-0963">Cytoplasm</keyword>
<keyword evidence="7" id="KW-1278">Translocase</keyword>
<evidence type="ECO:0000313" key="14">
    <source>
        <dbReference type="EMBL" id="MDO1583184.1"/>
    </source>
</evidence>
<dbReference type="InterPro" id="IPR005714">
    <property type="entry name" value="ATPase_T3SS_FliI/YscN"/>
</dbReference>
<evidence type="ECO:0000259" key="13">
    <source>
        <dbReference type="SMART" id="SM00382"/>
    </source>
</evidence>
<evidence type="ECO:0000256" key="4">
    <source>
        <dbReference type="ARBA" id="ARBA00022741"/>
    </source>
</evidence>
<keyword evidence="5" id="KW-0067">ATP-binding</keyword>